<evidence type="ECO:0000313" key="2">
    <source>
        <dbReference type="Proteomes" id="UP000244004"/>
    </source>
</evidence>
<dbReference type="Proteomes" id="UP000244004">
    <property type="component" value="Unassembled WGS sequence"/>
</dbReference>
<name>A0A855VYJ3_9ENTR</name>
<accession>A0A855VYJ3</accession>
<reference evidence="1 2" key="1">
    <citation type="submission" date="2018-01" db="EMBL/GenBank/DDBJ databases">
        <title>Geographic spread and resistance mechanisms of dominant carbapenem-resistant Enterobacter cloacae complex clones ST171 and ST78.</title>
        <authorList>
            <person name="Gomez-Simmonds A."/>
            <person name="Annavajhala M.K."/>
            <person name="Wang Z."/>
            <person name="Macesic N."/>
            <person name="Hu Y."/>
            <person name="Giddins M.J."/>
            <person name="O'Malley A."/>
            <person name="Toussaint N.C."/>
            <person name="Whittier S."/>
            <person name="Torres V.J."/>
            <person name="Uhlemann A.-C."/>
        </authorList>
    </citation>
    <scope>NUCLEOTIDE SEQUENCE [LARGE SCALE GENOMIC DNA]</scope>
    <source>
        <strain evidence="1 2">78</strain>
    </source>
</reference>
<comment type="caution">
    <text evidence="1">The sequence shown here is derived from an EMBL/GenBank/DDBJ whole genome shotgun (WGS) entry which is preliminary data.</text>
</comment>
<dbReference type="AlphaFoldDB" id="A0A855VYJ3"/>
<organism evidence="1 2">
    <name type="scientific">Enterobacter hormaechei</name>
    <dbReference type="NCBI Taxonomy" id="158836"/>
    <lineage>
        <taxon>Bacteria</taxon>
        <taxon>Pseudomonadati</taxon>
        <taxon>Pseudomonadota</taxon>
        <taxon>Gammaproteobacteria</taxon>
        <taxon>Enterobacterales</taxon>
        <taxon>Enterobacteriaceae</taxon>
        <taxon>Enterobacter</taxon>
        <taxon>Enterobacter cloacae complex</taxon>
    </lineage>
</organism>
<protein>
    <submittedName>
        <fullName evidence="1">TIGR02646 family protein</fullName>
    </submittedName>
</protein>
<gene>
    <name evidence="1" type="ORF">C1O12_19765</name>
</gene>
<evidence type="ECO:0000313" key="1">
    <source>
        <dbReference type="EMBL" id="PTX90482.1"/>
    </source>
</evidence>
<proteinExistence type="predicted"/>
<dbReference type="EMBL" id="PNXT01000001">
    <property type="protein sequence ID" value="PTX90482.1"/>
    <property type="molecule type" value="Genomic_DNA"/>
</dbReference>
<sequence>MRKITKGIHPEPASLTDFKRTNRTATYDDLNKIERTDIRARCLEEQHFLCAYCCKEISGENHDCMNEHVEARRIAPARSLDFTNIVSSCTTPGQCDASHGSQPLPLTPFMSECETELEFTLSGKVRGLTDRAKETIRVLNLGDELQSNRSLIEQRKQFIQSIMFSNGIEPEDGLDDDELLEMVINDISTPKNGKLEAFAPVVVNVLKQWVA</sequence>
<dbReference type="RefSeq" id="WP_022651992.1">
    <property type="nucleotide sequence ID" value="NZ_CP102612.1"/>
</dbReference>